<sequence>MSLSQTAPAAPSASDALNESLDSIRQALEGLRFGSITVTVHEGRVVQIDVTEKRRFTPR</sequence>
<proteinExistence type="predicted"/>
<gene>
    <name evidence="1" type="ORF">GGR43_003237</name>
</gene>
<evidence type="ECO:0000313" key="1">
    <source>
        <dbReference type="EMBL" id="MBB3927506.1"/>
    </source>
</evidence>
<comment type="caution">
    <text evidence="1">The sequence shown here is derived from an EMBL/GenBank/DDBJ whole genome shotgun (WGS) entry which is preliminary data.</text>
</comment>
<dbReference type="RefSeq" id="WP_188073001.1">
    <property type="nucleotide sequence ID" value="NZ_BSPS01000021.1"/>
</dbReference>
<reference evidence="1 2" key="1">
    <citation type="submission" date="2020-08" db="EMBL/GenBank/DDBJ databases">
        <title>Genomic Encyclopedia of Type Strains, Phase IV (KMG-IV): sequencing the most valuable type-strain genomes for metagenomic binning, comparative biology and taxonomic classification.</title>
        <authorList>
            <person name="Goeker M."/>
        </authorList>
    </citation>
    <scope>NUCLEOTIDE SEQUENCE [LARGE SCALE GENOMIC DNA]</scope>
    <source>
        <strain evidence="1 2">DSM 26189</strain>
    </source>
</reference>
<accession>A0A7W6FQV1</accession>
<dbReference type="EMBL" id="JACIDT010000012">
    <property type="protein sequence ID" value="MBB3927506.1"/>
    <property type="molecule type" value="Genomic_DNA"/>
</dbReference>
<dbReference type="Pfam" id="PF10055">
    <property type="entry name" value="DUF2292"/>
    <property type="match status" value="1"/>
</dbReference>
<evidence type="ECO:0008006" key="3">
    <source>
        <dbReference type="Google" id="ProtNLM"/>
    </source>
</evidence>
<evidence type="ECO:0000313" key="2">
    <source>
        <dbReference type="Proteomes" id="UP000571950"/>
    </source>
</evidence>
<protein>
    <recommendedName>
        <fullName evidence="3">DUF2292 domain-containing protein</fullName>
    </recommendedName>
</protein>
<dbReference type="AlphaFoldDB" id="A0A7W6FQV1"/>
<organism evidence="1 2">
    <name type="scientific">Sphingobium jiangsuense</name>
    <dbReference type="NCBI Taxonomy" id="870476"/>
    <lineage>
        <taxon>Bacteria</taxon>
        <taxon>Pseudomonadati</taxon>
        <taxon>Pseudomonadota</taxon>
        <taxon>Alphaproteobacteria</taxon>
        <taxon>Sphingomonadales</taxon>
        <taxon>Sphingomonadaceae</taxon>
        <taxon>Sphingobium</taxon>
    </lineage>
</organism>
<name>A0A7W6FQV1_9SPHN</name>
<keyword evidence="2" id="KW-1185">Reference proteome</keyword>
<dbReference type="Proteomes" id="UP000571950">
    <property type="component" value="Unassembled WGS sequence"/>
</dbReference>
<dbReference type="InterPro" id="IPR018743">
    <property type="entry name" value="DUF2292"/>
</dbReference>